<dbReference type="InterPro" id="IPR006311">
    <property type="entry name" value="TAT_signal"/>
</dbReference>
<protein>
    <submittedName>
        <fullName evidence="1">Carbohydrate ABC transporter substrate-binding protein, CUT1 family</fullName>
    </submittedName>
</protein>
<evidence type="ECO:0000313" key="2">
    <source>
        <dbReference type="Proteomes" id="UP000199220"/>
    </source>
</evidence>
<dbReference type="RefSeq" id="WP_089773933.1">
    <property type="nucleotide sequence ID" value="NZ_FNTX01000002.1"/>
</dbReference>
<organism evidence="1 2">
    <name type="scientific">Ruania alba</name>
    <dbReference type="NCBI Taxonomy" id="648782"/>
    <lineage>
        <taxon>Bacteria</taxon>
        <taxon>Bacillati</taxon>
        <taxon>Actinomycetota</taxon>
        <taxon>Actinomycetes</taxon>
        <taxon>Micrococcales</taxon>
        <taxon>Ruaniaceae</taxon>
        <taxon>Ruania</taxon>
    </lineage>
</organism>
<dbReference type="InterPro" id="IPR006059">
    <property type="entry name" value="SBP"/>
</dbReference>
<dbReference type="PROSITE" id="PS51318">
    <property type="entry name" value="TAT"/>
    <property type="match status" value="1"/>
</dbReference>
<dbReference type="PROSITE" id="PS51257">
    <property type="entry name" value="PROKAR_LIPOPROTEIN"/>
    <property type="match status" value="1"/>
</dbReference>
<proteinExistence type="predicted"/>
<keyword evidence="2" id="KW-1185">Reference proteome</keyword>
<dbReference type="Gene3D" id="3.40.190.10">
    <property type="entry name" value="Periplasmic binding protein-like II"/>
    <property type="match status" value="1"/>
</dbReference>
<dbReference type="Pfam" id="PF13416">
    <property type="entry name" value="SBP_bac_8"/>
    <property type="match status" value="1"/>
</dbReference>
<dbReference type="Proteomes" id="UP000199220">
    <property type="component" value="Unassembled WGS sequence"/>
</dbReference>
<reference evidence="2" key="1">
    <citation type="submission" date="2016-10" db="EMBL/GenBank/DDBJ databases">
        <authorList>
            <person name="Varghese N."/>
            <person name="Submissions S."/>
        </authorList>
    </citation>
    <scope>NUCLEOTIDE SEQUENCE [LARGE SCALE GENOMIC DNA]</scope>
    <source>
        <strain evidence="2">DSM 21368</strain>
    </source>
</reference>
<dbReference type="SUPFAM" id="SSF53850">
    <property type="entry name" value="Periplasmic binding protein-like II"/>
    <property type="match status" value="1"/>
</dbReference>
<dbReference type="EMBL" id="FNTX01000002">
    <property type="protein sequence ID" value="SEE82825.1"/>
    <property type="molecule type" value="Genomic_DNA"/>
</dbReference>
<dbReference type="OrthoDB" id="2510110at2"/>
<dbReference type="InterPro" id="IPR050490">
    <property type="entry name" value="Bact_solute-bd_prot1"/>
</dbReference>
<dbReference type="PANTHER" id="PTHR43649">
    <property type="entry name" value="ARABINOSE-BINDING PROTEIN-RELATED"/>
    <property type="match status" value="1"/>
</dbReference>
<gene>
    <name evidence="1" type="ORF">SAMN04488554_3084</name>
</gene>
<evidence type="ECO:0000313" key="1">
    <source>
        <dbReference type="EMBL" id="SEE82825.1"/>
    </source>
</evidence>
<dbReference type="CDD" id="cd14748">
    <property type="entry name" value="PBP2_UgpB"/>
    <property type="match status" value="1"/>
</dbReference>
<sequence length="453" mass="48960">MTIERFTPNRRTFLGLGAAGLGAPLLASCAGNVSSGNGNDLGQVDFSAPSEYSDRDMNVVLWSATGGTNGETLQALIDGFNESQSDIYAEVQYQGGYEESGPKVTAALQAGSVPDIAMFADTWWPRFLLNDVLEPMDDYFTDDYNSDSYVGQVFDEGVASGSTYWISFGRSTPLFYYNKDLFNEVGLPDRGPETWSELREWAAELNQLQVSGQALPAHAFSSGDDWPFMAMIWQFGGRISDGLEIHIDGAEAIEAGEWAQRFIHEDNFGYLAQSPNTDFGAGVVATTVGSTGSLRGIYEEADFEVGSAFLPQEATHGVPTGGNGFSMFKNVPAERKEAAFEVLKYLGSPASSATWTLGTGYLPVVTAARDEPELAEVLAEDPNFNAAAEQLEIAQPTDAVRQMVTDSTATIISGVQEIFSNGSTDVRATFDNVAAQLRDGAESVRDDYEQWFG</sequence>
<name>A0A1H5M0D0_9MICO</name>
<dbReference type="STRING" id="648782.SAMN04488554_3084"/>
<dbReference type="PANTHER" id="PTHR43649:SF30">
    <property type="entry name" value="ABC TRANSPORTER SUBSTRATE-BINDING PROTEIN"/>
    <property type="match status" value="1"/>
</dbReference>
<dbReference type="AlphaFoldDB" id="A0A1H5M0D0"/>
<accession>A0A1H5M0D0</accession>